<evidence type="ECO:0000256" key="2">
    <source>
        <dbReference type="ARBA" id="ARBA00022977"/>
    </source>
</evidence>
<comment type="caution">
    <text evidence="5">The sequence shown here is derived from an EMBL/GenBank/DDBJ whole genome shotgun (WGS) entry which is preliminary data.</text>
</comment>
<evidence type="ECO:0000256" key="3">
    <source>
        <dbReference type="ARBA" id="ARBA00023002"/>
    </source>
</evidence>
<protein>
    <submittedName>
        <fullName evidence="5">Glycine oxidase</fullName>
    </submittedName>
</protein>
<dbReference type="Gene3D" id="3.50.50.60">
    <property type="entry name" value="FAD/NAD(P)-binding domain"/>
    <property type="match status" value="1"/>
</dbReference>
<sequence length="340" mass="36422">MLHEPGPKPTRTDLAVVGAGPLGLVTALTAARAGLSVTVHERAADFSAGAGWRAGGMLAPEIEAEVSSPALVELGRRAMDLWPDLFPGVERNGSLVVAGPREPGALDHFAAKTANHRLLGADELAALEPQVGERFRRALFYPSEGHLNTRDAYAGLAAALAEAGVPILFSWTGDVADLAAERVVDARGLGARDRFPELRGVKGEMALIRCREIAIRRPVRLLHHRHPLYVVPRADGVYMIGATTIETDVSDTVTLRSAGELLTQAYALHPAFAEAEVLEFNAGLRPAFPDNEPRIVEDGRLVAVNGLYRHGWLIAPALAEAIVNLITDRSTPAHARDAQR</sequence>
<accession>A0A4R6RNE4</accession>
<gene>
    <name evidence="5" type="ORF">EDD54_1594</name>
</gene>
<dbReference type="InterPro" id="IPR006076">
    <property type="entry name" value="FAD-dep_OxRdtase"/>
</dbReference>
<keyword evidence="6" id="KW-1185">Reference proteome</keyword>
<keyword evidence="3" id="KW-0560">Oxidoreductase</keyword>
<dbReference type="GO" id="GO:0005737">
    <property type="term" value="C:cytoplasm"/>
    <property type="evidence" value="ECO:0007669"/>
    <property type="project" value="TreeGrafter"/>
</dbReference>
<dbReference type="NCBIfam" id="TIGR02352">
    <property type="entry name" value="thiamin_ThiO"/>
    <property type="match status" value="1"/>
</dbReference>
<name>A0A4R6RNE4_9HYPH</name>
<dbReference type="Pfam" id="PF01266">
    <property type="entry name" value="DAO"/>
    <property type="match status" value="1"/>
</dbReference>
<proteinExistence type="predicted"/>
<dbReference type="RefSeq" id="WP_126541584.1">
    <property type="nucleotide sequence ID" value="NZ_BSPM01000008.1"/>
</dbReference>
<evidence type="ECO:0000313" key="5">
    <source>
        <dbReference type="EMBL" id="TDP87695.1"/>
    </source>
</evidence>
<organism evidence="5 6">
    <name type="scientific">Oharaeibacter diazotrophicus</name>
    <dbReference type="NCBI Taxonomy" id="1920512"/>
    <lineage>
        <taxon>Bacteria</taxon>
        <taxon>Pseudomonadati</taxon>
        <taxon>Pseudomonadota</taxon>
        <taxon>Alphaproteobacteria</taxon>
        <taxon>Hyphomicrobiales</taxon>
        <taxon>Pleomorphomonadaceae</taxon>
        <taxon>Oharaeibacter</taxon>
    </lineage>
</organism>
<dbReference type="PANTHER" id="PTHR13847:SF289">
    <property type="entry name" value="GLYCINE OXIDASE"/>
    <property type="match status" value="1"/>
</dbReference>
<evidence type="ECO:0000259" key="4">
    <source>
        <dbReference type="Pfam" id="PF01266"/>
    </source>
</evidence>
<dbReference type="GO" id="GO:0009229">
    <property type="term" value="P:thiamine diphosphate biosynthetic process"/>
    <property type="evidence" value="ECO:0007669"/>
    <property type="project" value="UniProtKB-UniPathway"/>
</dbReference>
<dbReference type="SUPFAM" id="SSF51971">
    <property type="entry name" value="Nucleotide-binding domain"/>
    <property type="match status" value="1"/>
</dbReference>
<dbReference type="GO" id="GO:0009228">
    <property type="term" value="P:thiamine biosynthetic process"/>
    <property type="evidence" value="ECO:0007669"/>
    <property type="project" value="UniProtKB-KW"/>
</dbReference>
<keyword evidence="2" id="KW-0784">Thiamine biosynthesis</keyword>
<dbReference type="GO" id="GO:0050660">
    <property type="term" value="F:flavin adenine dinucleotide binding"/>
    <property type="evidence" value="ECO:0007669"/>
    <property type="project" value="InterPro"/>
</dbReference>
<dbReference type="OrthoDB" id="9790035at2"/>
<dbReference type="InterPro" id="IPR012727">
    <property type="entry name" value="Gly_oxidase_ThiO"/>
</dbReference>
<dbReference type="Gene3D" id="3.30.9.10">
    <property type="entry name" value="D-Amino Acid Oxidase, subunit A, domain 2"/>
    <property type="match status" value="1"/>
</dbReference>
<dbReference type="GO" id="GO:0016491">
    <property type="term" value="F:oxidoreductase activity"/>
    <property type="evidence" value="ECO:0007669"/>
    <property type="project" value="UniProtKB-KW"/>
</dbReference>
<dbReference type="PANTHER" id="PTHR13847">
    <property type="entry name" value="SARCOSINE DEHYDROGENASE-RELATED"/>
    <property type="match status" value="1"/>
</dbReference>
<evidence type="ECO:0000313" key="6">
    <source>
        <dbReference type="Proteomes" id="UP000294547"/>
    </source>
</evidence>
<dbReference type="Proteomes" id="UP000294547">
    <property type="component" value="Unassembled WGS sequence"/>
</dbReference>
<dbReference type="UniPathway" id="UPA00060"/>
<comment type="pathway">
    <text evidence="1">Cofactor biosynthesis; thiamine diphosphate biosynthesis.</text>
</comment>
<evidence type="ECO:0000256" key="1">
    <source>
        <dbReference type="ARBA" id="ARBA00004948"/>
    </source>
</evidence>
<reference evidence="5 6" key="1">
    <citation type="submission" date="2019-03" db="EMBL/GenBank/DDBJ databases">
        <title>Genomic Encyclopedia of Type Strains, Phase IV (KMG-IV): sequencing the most valuable type-strain genomes for metagenomic binning, comparative biology and taxonomic classification.</title>
        <authorList>
            <person name="Goeker M."/>
        </authorList>
    </citation>
    <scope>NUCLEOTIDE SEQUENCE [LARGE SCALE GENOMIC DNA]</scope>
    <source>
        <strain evidence="5 6">DSM 102969</strain>
    </source>
</reference>
<feature type="domain" description="FAD dependent oxidoreductase" evidence="4">
    <location>
        <begin position="13"/>
        <end position="324"/>
    </location>
</feature>
<dbReference type="InterPro" id="IPR036188">
    <property type="entry name" value="FAD/NAD-bd_sf"/>
</dbReference>
<dbReference type="AlphaFoldDB" id="A0A4R6RNE4"/>
<dbReference type="EMBL" id="SNXY01000006">
    <property type="protein sequence ID" value="TDP87695.1"/>
    <property type="molecule type" value="Genomic_DNA"/>
</dbReference>
<dbReference type="SUPFAM" id="SSF54373">
    <property type="entry name" value="FAD-linked reductases, C-terminal domain"/>
    <property type="match status" value="1"/>
</dbReference>